<sequence length="144" mass="16634">MNHHPNDRASMNYGQHDNSWKNDEAYEPYRRRMVTKMKVMLLAKSNRNSGKSPDEQSPLFVENLTDMTTRLEQLLFNNAQTFEEYNDYSTLKQRMSDVAQYISTQRKLQRQRRLSRGESGESTSSSCSSNTNCSNTTTSSTGTR</sequence>
<organism evidence="2">
    <name type="scientific">Leptocylindrus danicus</name>
    <dbReference type="NCBI Taxonomy" id="163516"/>
    <lineage>
        <taxon>Eukaryota</taxon>
        <taxon>Sar</taxon>
        <taxon>Stramenopiles</taxon>
        <taxon>Ochrophyta</taxon>
        <taxon>Bacillariophyta</taxon>
        <taxon>Coscinodiscophyceae</taxon>
        <taxon>Chaetocerotophycidae</taxon>
        <taxon>Leptocylindrales</taxon>
        <taxon>Leptocylindraceae</taxon>
        <taxon>Leptocylindrus</taxon>
    </lineage>
</organism>
<protein>
    <submittedName>
        <fullName evidence="2">Uncharacterized protein</fullName>
    </submittedName>
</protein>
<feature type="region of interest" description="Disordered" evidence="1">
    <location>
        <begin position="102"/>
        <end position="144"/>
    </location>
</feature>
<gene>
    <name evidence="2" type="ORF">LDAN0321_LOCUS7791</name>
</gene>
<accession>A0A7S2KDK8</accession>
<feature type="compositionally biased region" description="Low complexity" evidence="1">
    <location>
        <begin position="120"/>
        <end position="144"/>
    </location>
</feature>
<name>A0A7S2KDK8_9STRA</name>
<dbReference type="AlphaFoldDB" id="A0A7S2KDK8"/>
<reference evidence="2" key="1">
    <citation type="submission" date="2021-01" db="EMBL/GenBank/DDBJ databases">
        <authorList>
            <person name="Corre E."/>
            <person name="Pelletier E."/>
            <person name="Niang G."/>
            <person name="Scheremetjew M."/>
            <person name="Finn R."/>
            <person name="Kale V."/>
            <person name="Holt S."/>
            <person name="Cochrane G."/>
            <person name="Meng A."/>
            <person name="Brown T."/>
            <person name="Cohen L."/>
        </authorList>
    </citation>
    <scope>NUCLEOTIDE SEQUENCE</scope>
    <source>
        <strain evidence="2">B650</strain>
    </source>
</reference>
<proteinExistence type="predicted"/>
<evidence type="ECO:0000256" key="1">
    <source>
        <dbReference type="SAM" id="MobiDB-lite"/>
    </source>
</evidence>
<evidence type="ECO:0000313" key="2">
    <source>
        <dbReference type="EMBL" id="CAD9572263.1"/>
    </source>
</evidence>
<dbReference type="EMBL" id="HBGY01012248">
    <property type="protein sequence ID" value="CAD9572263.1"/>
    <property type="molecule type" value="Transcribed_RNA"/>
</dbReference>